<dbReference type="SUPFAM" id="SSF141457">
    <property type="entry name" value="BH3618-like"/>
    <property type="match status" value="1"/>
</dbReference>
<dbReference type="Pfam" id="PF02623">
    <property type="entry name" value="FliW"/>
    <property type="match status" value="1"/>
</dbReference>
<proteinExistence type="inferred from homology"/>
<dbReference type="Gene3D" id="2.30.290.10">
    <property type="entry name" value="BH3618-like"/>
    <property type="match status" value="1"/>
</dbReference>
<keyword evidence="4" id="KW-0143">Chaperone</keyword>
<dbReference type="GO" id="GO:0044780">
    <property type="term" value="P:bacterial-type flagellum assembly"/>
    <property type="evidence" value="ECO:0007669"/>
    <property type="project" value="UniProtKB-UniRule"/>
</dbReference>
<evidence type="ECO:0000256" key="1">
    <source>
        <dbReference type="ARBA" id="ARBA00022490"/>
    </source>
</evidence>
<keyword evidence="2 4" id="KW-1005">Bacterial flagellum biogenesis</keyword>
<gene>
    <name evidence="4" type="primary">fliW</name>
    <name evidence="5" type="ORF">SCALIN_C04_0303</name>
</gene>
<dbReference type="InterPro" id="IPR003775">
    <property type="entry name" value="Flagellar_assembly_factor_FliW"/>
</dbReference>
<dbReference type="OrthoDB" id="9801235at2"/>
<keyword evidence="6" id="KW-1185">Reference proteome</keyword>
<comment type="caution">
    <text evidence="5">The sequence shown here is derived from an EMBL/GenBank/DDBJ whole genome shotgun (WGS) entry which is preliminary data.</text>
</comment>
<keyword evidence="3 4" id="KW-0810">Translation regulation</keyword>
<sequence>MLLKTRLFGEIDVKDEEVIYFTKPILGFDNCREYLLMQNESIFPTFWLQSINDPNLAFPVVSPFSVDDNYSINLQSPDLEDVKLKSIDDALVLTLMVVPQSLSSIRTNLRAPIIYNPENRIAKQLILYDEKYPIHYYVLDSSNN</sequence>
<dbReference type="GO" id="GO:0006417">
    <property type="term" value="P:regulation of translation"/>
    <property type="evidence" value="ECO:0007669"/>
    <property type="project" value="UniProtKB-KW"/>
</dbReference>
<keyword evidence="5" id="KW-0966">Cell projection</keyword>
<evidence type="ECO:0000256" key="4">
    <source>
        <dbReference type="HAMAP-Rule" id="MF_01185"/>
    </source>
</evidence>
<dbReference type="Proteomes" id="UP000218542">
    <property type="component" value="Unassembled WGS sequence"/>
</dbReference>
<protein>
    <recommendedName>
        <fullName evidence="4">Flagellar assembly factor FliW</fullName>
    </recommendedName>
</protein>
<dbReference type="PANTHER" id="PTHR39190">
    <property type="entry name" value="FLAGELLAR ASSEMBLY FACTOR FLIW"/>
    <property type="match status" value="1"/>
</dbReference>
<dbReference type="PANTHER" id="PTHR39190:SF1">
    <property type="entry name" value="FLAGELLAR ASSEMBLY FACTOR FLIW"/>
    <property type="match status" value="1"/>
</dbReference>
<keyword evidence="5" id="KW-0969">Cilium</keyword>
<accession>A0A286TVE7</accession>
<keyword evidence="1 4" id="KW-0963">Cytoplasm</keyword>
<evidence type="ECO:0000313" key="6">
    <source>
        <dbReference type="Proteomes" id="UP000218542"/>
    </source>
</evidence>
<dbReference type="AlphaFoldDB" id="A0A286TVE7"/>
<organism evidence="5 6">
    <name type="scientific">Candidatus Scalindua japonica</name>
    <dbReference type="NCBI Taxonomy" id="1284222"/>
    <lineage>
        <taxon>Bacteria</taxon>
        <taxon>Pseudomonadati</taxon>
        <taxon>Planctomycetota</taxon>
        <taxon>Candidatus Brocadiia</taxon>
        <taxon>Candidatus Brocadiales</taxon>
        <taxon>Candidatus Scalinduaceae</taxon>
        <taxon>Candidatus Scalindua</taxon>
    </lineage>
</organism>
<dbReference type="GO" id="GO:0005737">
    <property type="term" value="C:cytoplasm"/>
    <property type="evidence" value="ECO:0007669"/>
    <property type="project" value="UniProtKB-SubCell"/>
</dbReference>
<evidence type="ECO:0000313" key="5">
    <source>
        <dbReference type="EMBL" id="GAX59815.1"/>
    </source>
</evidence>
<dbReference type="InterPro" id="IPR024046">
    <property type="entry name" value="Flagellar_assmbl_FliW_dom_sf"/>
</dbReference>
<keyword evidence="5" id="KW-0282">Flagellum</keyword>
<comment type="subcellular location">
    <subcellularLocation>
        <location evidence="4">Cytoplasm</location>
    </subcellularLocation>
</comment>
<name>A0A286TVE7_9BACT</name>
<comment type="function">
    <text evidence="4">Acts as an anti-CsrA protein, binds CsrA and prevents it from repressing translation of its target genes, one of which is flagellin. Binds to flagellin and participates in the assembly of the flagellum.</text>
</comment>
<dbReference type="EMBL" id="BAOS01000004">
    <property type="protein sequence ID" value="GAX59815.1"/>
    <property type="molecule type" value="Genomic_DNA"/>
</dbReference>
<comment type="subunit">
    <text evidence="4">Interacts with translational regulator CsrA and flagellin(s).</text>
</comment>
<comment type="similarity">
    <text evidence="4">Belongs to the FliW family.</text>
</comment>
<evidence type="ECO:0000256" key="2">
    <source>
        <dbReference type="ARBA" id="ARBA00022795"/>
    </source>
</evidence>
<evidence type="ECO:0000256" key="3">
    <source>
        <dbReference type="ARBA" id="ARBA00022845"/>
    </source>
</evidence>
<dbReference type="HAMAP" id="MF_01185">
    <property type="entry name" value="FliW"/>
    <property type="match status" value="1"/>
</dbReference>
<reference evidence="6" key="1">
    <citation type="journal article" date="2017" name="Environ. Microbiol. Rep.">
        <title>Genetic Diversity of Marine Anaerobic Ammonium-Oxidizing Bacteria as Revealed by Genomic and Proteomic Analyses of 'Candidatus Scalindua japonica'.</title>
        <authorList>
            <person name="Oshiki M."/>
            <person name="Mizuto K."/>
            <person name="Kimura Z."/>
            <person name="Kindaichi T."/>
            <person name="Satoh H."/>
            <person name="Okabe S."/>
        </authorList>
    </citation>
    <scope>NUCLEOTIDE SEQUENCE [LARGE SCALE GENOMIC DNA]</scope>
    <source>
        <strain evidence="6">husup-a2</strain>
    </source>
</reference>